<evidence type="ECO:0000313" key="3">
    <source>
        <dbReference type="Proteomes" id="UP000053372"/>
    </source>
</evidence>
<dbReference type="OrthoDB" id="581973at2"/>
<keyword evidence="3" id="KW-1185">Reference proteome</keyword>
<dbReference type="PANTHER" id="PTHR13748:SF62">
    <property type="entry name" value="COBW DOMAIN-CONTAINING PROTEIN"/>
    <property type="match status" value="1"/>
</dbReference>
<dbReference type="EMBL" id="LMTZ01000139">
    <property type="protein sequence ID" value="KST63394.1"/>
    <property type="molecule type" value="Genomic_DNA"/>
</dbReference>
<proteinExistence type="predicted"/>
<dbReference type="PANTHER" id="PTHR13748">
    <property type="entry name" value="COBW-RELATED"/>
    <property type="match status" value="1"/>
</dbReference>
<organism evidence="2 3">
    <name type="scientific">Mastigocoleus testarum BC008</name>
    <dbReference type="NCBI Taxonomy" id="371196"/>
    <lineage>
        <taxon>Bacteria</taxon>
        <taxon>Bacillati</taxon>
        <taxon>Cyanobacteriota</taxon>
        <taxon>Cyanophyceae</taxon>
        <taxon>Nostocales</taxon>
        <taxon>Hapalosiphonaceae</taxon>
        <taxon>Mastigocoleus</taxon>
    </lineage>
</organism>
<name>A0A0V7ZG18_9CYAN</name>
<accession>A0A0V7ZG18</accession>
<dbReference type="InterPro" id="IPR027417">
    <property type="entry name" value="P-loop_NTPase"/>
</dbReference>
<dbReference type="GO" id="GO:0005737">
    <property type="term" value="C:cytoplasm"/>
    <property type="evidence" value="ECO:0007669"/>
    <property type="project" value="TreeGrafter"/>
</dbReference>
<gene>
    <name evidence="2" type="ORF">BC008_13070</name>
</gene>
<evidence type="ECO:0000313" key="2">
    <source>
        <dbReference type="EMBL" id="KST63394.1"/>
    </source>
</evidence>
<sequence length="201" mass="21919">MVNQNSPLPATLILGFAGSGKTSLIQHLSNQTGTAVEHIQSGSSELGSGCICCTGLKDLKQLIKDLLIARESGKIECQQLFIEAGHETDPIPVIRTIRQSFSPESIFLKEAITVINAANYPPTDAERYLVTNQIFFADKIVVNHCDRATDEQINKCHKHIRGVKWQPIFNSIQGIVNTNDFCVSSTVEAFAGVSNVISFSS</sequence>
<evidence type="ECO:0000259" key="1">
    <source>
        <dbReference type="Pfam" id="PF02492"/>
    </source>
</evidence>
<dbReference type="RefSeq" id="WP_027841804.1">
    <property type="nucleotide sequence ID" value="NZ_LMTZ01000139.1"/>
</dbReference>
<comment type="caution">
    <text evidence="2">The sequence shown here is derived from an EMBL/GenBank/DDBJ whole genome shotgun (WGS) entry which is preliminary data.</text>
</comment>
<feature type="domain" description="CobW/HypB/UreG nucleotide-binding" evidence="1">
    <location>
        <begin position="9"/>
        <end position="163"/>
    </location>
</feature>
<dbReference type="Gene3D" id="3.40.50.300">
    <property type="entry name" value="P-loop containing nucleotide triphosphate hydrolases"/>
    <property type="match status" value="1"/>
</dbReference>
<dbReference type="Pfam" id="PF02492">
    <property type="entry name" value="cobW"/>
    <property type="match status" value="1"/>
</dbReference>
<protein>
    <recommendedName>
        <fullName evidence="1">CobW/HypB/UreG nucleotide-binding domain-containing protein</fullName>
    </recommendedName>
</protein>
<dbReference type="Proteomes" id="UP000053372">
    <property type="component" value="Unassembled WGS sequence"/>
</dbReference>
<dbReference type="InterPro" id="IPR051316">
    <property type="entry name" value="Zinc-reg_GTPase_activator"/>
</dbReference>
<dbReference type="AlphaFoldDB" id="A0A0V7ZG18"/>
<reference evidence="2 3" key="1">
    <citation type="journal article" date="2015" name="Genome Announc.">
        <title>Draft Genome of the Euendolithic (true boring) Cyanobacterium Mastigocoleus testarum strain BC008.</title>
        <authorList>
            <person name="Guida B.S."/>
            <person name="Garcia-Pichel F."/>
        </authorList>
    </citation>
    <scope>NUCLEOTIDE SEQUENCE [LARGE SCALE GENOMIC DNA]</scope>
    <source>
        <strain evidence="2 3">BC008</strain>
    </source>
</reference>
<dbReference type="SUPFAM" id="SSF52540">
    <property type="entry name" value="P-loop containing nucleoside triphosphate hydrolases"/>
    <property type="match status" value="1"/>
</dbReference>
<dbReference type="InterPro" id="IPR003495">
    <property type="entry name" value="CobW/HypB/UreG_nucleotide-bd"/>
</dbReference>